<dbReference type="InterPro" id="IPR011050">
    <property type="entry name" value="Pectin_lyase_fold/virulence"/>
</dbReference>
<sequence length="539" mass="58583" precursor="true">MNTKTALIAAAAFILPLFVCSASADTYYIDSREGSDSNSGLSESSPLAGFEKVNSKSFTSGDKILIKRGSEINGSLKITAKASADNPLVIASYGKGSEPVIDAAGYLAGVHIKNSSGVVLKDIEITGDGGKAKEEFSQKQRYAVFVEADKGGEHNFFRLKNLDIHDIFAAKQTPSDGKNKTSNRAVGIYLASNGKAYLSDAVVEGCRILKTGFTGIRIRSGSSNEEFNNTGIRILNNRLQYIGGPGIQPSRAKDMLVRGNKLYRSGSTADPRMHSRGSGIWTWGCTDVLIEKNKFTHAGGKADSCGMHIDFNCRNVVIQYNFSAANAGGFIEILGNNYNCAYRYNISVNDGFREKGKNGAHQEGKILWTSGYVGRNREKHGPYNSYIYNNTIYTKPGSRSCFSISPTTQGLLIANNIFCLNGETVNVLGDQDGQKARSENPFEPVIFKNNLYCSPDTLPKDLGIKDSSPIYGSPDFQKPRGWLPQDYIPENKELIKDKGIEIPKLAGDKIGLDIGLEPPHDFAGNEIKGRPDIGAFEID</sequence>
<dbReference type="EMBL" id="CP021023">
    <property type="protein sequence ID" value="ARN57403.1"/>
    <property type="molecule type" value="Genomic_DNA"/>
</dbReference>
<dbReference type="AlphaFoldDB" id="A0A1W6LNU5"/>
<dbReference type="SMART" id="SM00710">
    <property type="entry name" value="PbH1"/>
    <property type="match status" value="6"/>
</dbReference>
<dbReference type="RefSeq" id="WP_161491691.1">
    <property type="nucleotide sequence ID" value="NZ_CP021023.1"/>
</dbReference>
<dbReference type="Pfam" id="PF13229">
    <property type="entry name" value="Beta_helix"/>
    <property type="match status" value="1"/>
</dbReference>
<dbReference type="InterPro" id="IPR006626">
    <property type="entry name" value="PbH1"/>
</dbReference>
<reference evidence="4" key="1">
    <citation type="submission" date="2017-04" db="EMBL/GenBank/DDBJ databases">
        <title>Comparative genomics and description of representatives of a novel lineage of planctomycetes thriving in anoxic sediments.</title>
        <authorList>
            <person name="Spring S."/>
            <person name="Bunk B."/>
            <person name="Sproer C."/>
        </authorList>
    </citation>
    <scope>NUCLEOTIDE SEQUENCE [LARGE SCALE GENOMIC DNA]</scope>
    <source>
        <strain evidence="4">ST-PulAB-D4</strain>
    </source>
</reference>
<dbReference type="SUPFAM" id="SSF51126">
    <property type="entry name" value="Pectin lyase-like"/>
    <property type="match status" value="1"/>
</dbReference>
<dbReference type="InterPro" id="IPR012334">
    <property type="entry name" value="Pectin_lyas_fold"/>
</dbReference>
<gene>
    <name evidence="3" type="ORF">STSP1_01810</name>
</gene>
<evidence type="ECO:0000313" key="4">
    <source>
        <dbReference type="Proteomes" id="UP000193334"/>
    </source>
</evidence>
<dbReference type="KEGG" id="pbp:STSP1_01810"/>
<keyword evidence="4" id="KW-1185">Reference proteome</keyword>
<evidence type="ECO:0000259" key="2">
    <source>
        <dbReference type="Pfam" id="PF13229"/>
    </source>
</evidence>
<feature type="domain" description="Right handed beta helix" evidence="2">
    <location>
        <begin position="187"/>
        <end position="351"/>
    </location>
</feature>
<feature type="signal peptide" evidence="1">
    <location>
        <begin position="1"/>
        <end position="24"/>
    </location>
</feature>
<keyword evidence="1" id="KW-0732">Signal</keyword>
<dbReference type="Gene3D" id="2.160.20.10">
    <property type="entry name" value="Single-stranded right-handed beta-helix, Pectin lyase-like"/>
    <property type="match status" value="1"/>
</dbReference>
<proteinExistence type="predicted"/>
<evidence type="ECO:0000256" key="1">
    <source>
        <dbReference type="SAM" id="SignalP"/>
    </source>
</evidence>
<protein>
    <submittedName>
        <fullName evidence="3">Nitrous oxide reductase family maturation protein NosD</fullName>
    </submittedName>
</protein>
<name>A0A1W6LNU5_9BACT</name>
<accession>A0A1W6LNU5</accession>
<dbReference type="Proteomes" id="UP000193334">
    <property type="component" value="Chromosome"/>
</dbReference>
<feature type="chain" id="PRO_5012484352" evidence="1">
    <location>
        <begin position="25"/>
        <end position="539"/>
    </location>
</feature>
<dbReference type="InterPro" id="IPR039448">
    <property type="entry name" value="Beta_helix"/>
</dbReference>
<organism evidence="3 4">
    <name type="scientific">Sedimentisphaera salicampi</name>
    <dbReference type="NCBI Taxonomy" id="1941349"/>
    <lineage>
        <taxon>Bacteria</taxon>
        <taxon>Pseudomonadati</taxon>
        <taxon>Planctomycetota</taxon>
        <taxon>Phycisphaerae</taxon>
        <taxon>Sedimentisphaerales</taxon>
        <taxon>Sedimentisphaeraceae</taxon>
        <taxon>Sedimentisphaera</taxon>
    </lineage>
</organism>
<dbReference type="STRING" id="1941349.STSP1_01810"/>
<evidence type="ECO:0000313" key="3">
    <source>
        <dbReference type="EMBL" id="ARN57403.1"/>
    </source>
</evidence>